<accession>A0A1G7F2J0</accession>
<evidence type="ECO:0000313" key="3">
    <source>
        <dbReference type="Proteomes" id="UP000182427"/>
    </source>
</evidence>
<keyword evidence="3" id="KW-1185">Reference proteome</keyword>
<feature type="transmembrane region" description="Helical" evidence="1">
    <location>
        <begin position="41"/>
        <end position="63"/>
    </location>
</feature>
<dbReference type="Proteomes" id="UP000182427">
    <property type="component" value="Chromosome I"/>
</dbReference>
<protein>
    <submittedName>
        <fullName evidence="2">Uncharacterized protein</fullName>
    </submittedName>
</protein>
<keyword evidence="1" id="KW-0472">Membrane</keyword>
<sequence length="231" mass="24921">MAVGETHERQQGWLSRICVGMFLFDMRLVGRKRVSLDMGFIRTLSTLTAAAVLAVGAVCLAAQSAPPPSVAAAPPVGWAPNFGDVISSNTSQTSFTFDRNMLSAADQFFANSDPETRRVVAGLNSITVRTFHAKDFARYDPGALGMIDAQYRAAGWKHLVNANGAASVNMTDMWLHFQGTNITGVTVLTRGDRNMSVVSVDCMLRPLDLLHLSGHFGIPKVDENAVMVPAH</sequence>
<reference evidence="3" key="1">
    <citation type="submission" date="2016-10" db="EMBL/GenBank/DDBJ databases">
        <authorList>
            <person name="Varghese N."/>
            <person name="Submissions S."/>
        </authorList>
    </citation>
    <scope>NUCLEOTIDE SEQUENCE [LARGE SCALE GENOMIC DNA]</scope>
    <source>
        <strain evidence="3">GAS232</strain>
    </source>
</reference>
<keyword evidence="1" id="KW-1133">Transmembrane helix</keyword>
<proteinExistence type="predicted"/>
<keyword evidence="1" id="KW-0812">Transmembrane</keyword>
<evidence type="ECO:0000256" key="1">
    <source>
        <dbReference type="SAM" id="Phobius"/>
    </source>
</evidence>
<dbReference type="AlphaFoldDB" id="A0A1G7F2J0"/>
<organism evidence="2 3">
    <name type="scientific">Terriglobus roseus</name>
    <dbReference type="NCBI Taxonomy" id="392734"/>
    <lineage>
        <taxon>Bacteria</taxon>
        <taxon>Pseudomonadati</taxon>
        <taxon>Acidobacteriota</taxon>
        <taxon>Terriglobia</taxon>
        <taxon>Terriglobales</taxon>
        <taxon>Acidobacteriaceae</taxon>
        <taxon>Terriglobus</taxon>
    </lineage>
</organism>
<evidence type="ECO:0000313" key="2">
    <source>
        <dbReference type="EMBL" id="SDE70117.1"/>
    </source>
</evidence>
<dbReference type="EMBL" id="LT629690">
    <property type="protein sequence ID" value="SDE70117.1"/>
    <property type="molecule type" value="Genomic_DNA"/>
</dbReference>
<feature type="transmembrane region" description="Helical" evidence="1">
    <location>
        <begin position="12"/>
        <end position="29"/>
    </location>
</feature>
<name>A0A1G7F2J0_9BACT</name>
<gene>
    <name evidence="2" type="ORF">SAMN05444167_0189</name>
</gene>